<comment type="miscellaneous">
    <text evidence="8">This enzyme catalyzes only one turnover and therefore is not strictly catalytic. According to one definition, an enzyme is a biocatalyst that acts repeatedly and over many reaction cycles.</text>
</comment>
<dbReference type="GO" id="GO:0032259">
    <property type="term" value="P:methylation"/>
    <property type="evidence" value="ECO:0007669"/>
    <property type="project" value="UniProtKB-KW"/>
</dbReference>
<dbReference type="FunFam" id="1.10.10.10:FF:000214">
    <property type="entry name" value="Methylated-DNA--protein-cysteine methyltransferase"/>
    <property type="match status" value="1"/>
</dbReference>
<comment type="caution">
    <text evidence="11">The sequence shown here is derived from an EMBL/GenBank/DDBJ whole genome shotgun (WGS) entry which is preliminary data.</text>
</comment>
<feature type="active site" description="Nucleophile; methyl group acceptor" evidence="8">
    <location>
        <position position="134"/>
    </location>
</feature>
<comment type="subcellular location">
    <subcellularLocation>
        <location evidence="8">Cytoplasm</location>
    </subcellularLocation>
</comment>
<comment type="catalytic activity">
    <reaction evidence="1 8">
        <text>a 4-O-methyl-thymidine in DNA + L-cysteinyl-[protein] = a thymidine in DNA + S-methyl-L-cysteinyl-[protein]</text>
        <dbReference type="Rhea" id="RHEA:53428"/>
        <dbReference type="Rhea" id="RHEA-COMP:10131"/>
        <dbReference type="Rhea" id="RHEA-COMP:10132"/>
        <dbReference type="Rhea" id="RHEA-COMP:13555"/>
        <dbReference type="Rhea" id="RHEA-COMP:13556"/>
        <dbReference type="ChEBI" id="CHEBI:29950"/>
        <dbReference type="ChEBI" id="CHEBI:82612"/>
        <dbReference type="ChEBI" id="CHEBI:137386"/>
        <dbReference type="ChEBI" id="CHEBI:137387"/>
        <dbReference type="EC" id="2.1.1.63"/>
    </reaction>
</comment>
<evidence type="ECO:0000256" key="4">
    <source>
        <dbReference type="ARBA" id="ARBA00022679"/>
    </source>
</evidence>
<evidence type="ECO:0000256" key="7">
    <source>
        <dbReference type="ARBA" id="ARBA00049348"/>
    </source>
</evidence>
<feature type="domain" description="Methylguanine DNA methyltransferase ribonuclease-like" evidence="10">
    <location>
        <begin position="5"/>
        <end position="69"/>
    </location>
</feature>
<evidence type="ECO:0000259" key="10">
    <source>
        <dbReference type="Pfam" id="PF02870"/>
    </source>
</evidence>
<evidence type="ECO:0000256" key="3">
    <source>
        <dbReference type="ARBA" id="ARBA00022603"/>
    </source>
</evidence>
<dbReference type="Gene3D" id="1.10.10.10">
    <property type="entry name" value="Winged helix-like DNA-binding domain superfamily/Winged helix DNA-binding domain"/>
    <property type="match status" value="1"/>
</dbReference>
<proteinExistence type="inferred from homology"/>
<evidence type="ECO:0000256" key="6">
    <source>
        <dbReference type="ARBA" id="ARBA00023204"/>
    </source>
</evidence>
<evidence type="ECO:0000256" key="8">
    <source>
        <dbReference type="HAMAP-Rule" id="MF_00772"/>
    </source>
</evidence>
<comment type="catalytic activity">
    <reaction evidence="7 8">
        <text>a 6-O-methyl-2'-deoxyguanosine in DNA + L-cysteinyl-[protein] = S-methyl-L-cysteinyl-[protein] + a 2'-deoxyguanosine in DNA</text>
        <dbReference type="Rhea" id="RHEA:24000"/>
        <dbReference type="Rhea" id="RHEA-COMP:10131"/>
        <dbReference type="Rhea" id="RHEA-COMP:10132"/>
        <dbReference type="Rhea" id="RHEA-COMP:11367"/>
        <dbReference type="Rhea" id="RHEA-COMP:11368"/>
        <dbReference type="ChEBI" id="CHEBI:29950"/>
        <dbReference type="ChEBI" id="CHEBI:82612"/>
        <dbReference type="ChEBI" id="CHEBI:85445"/>
        <dbReference type="ChEBI" id="CHEBI:85448"/>
        <dbReference type="EC" id="2.1.1.63"/>
    </reaction>
</comment>
<evidence type="ECO:0000313" key="12">
    <source>
        <dbReference type="Proteomes" id="UP000251144"/>
    </source>
</evidence>
<dbReference type="Proteomes" id="UP000251144">
    <property type="component" value="Unassembled WGS sequence"/>
</dbReference>
<comment type="function">
    <text evidence="8">Involved in the cellular defense against the biological effects of O6-methylguanine (O6-MeG) and O4-methylthymine (O4-MeT) in DNA. Repairs the methylated nucleobase in DNA by stoichiometrically transferring the methyl group to a cysteine residue in the enzyme. This is a suicide reaction: the enzyme is irreversibly inactivated.</text>
</comment>
<keyword evidence="6 8" id="KW-0234">DNA repair</keyword>
<dbReference type="RefSeq" id="WP_158401617.1">
    <property type="nucleotide sequence ID" value="NZ_PRLB01000015.1"/>
</dbReference>
<dbReference type="SUPFAM" id="SSF46767">
    <property type="entry name" value="Methylated DNA-protein cysteine methyltransferase, C-terminal domain"/>
    <property type="match status" value="1"/>
</dbReference>
<comment type="similarity">
    <text evidence="2 8">Belongs to the MGMT family.</text>
</comment>
<protein>
    <recommendedName>
        <fullName evidence="8">Methylated-DNA--protein-cysteine methyltransferase</fullName>
        <ecNumber evidence="8">2.1.1.63</ecNumber>
    </recommendedName>
    <alternativeName>
        <fullName evidence="8">6-O-methylguanine-DNA methyltransferase</fullName>
        <shortName evidence="8">MGMT</shortName>
    </alternativeName>
    <alternativeName>
        <fullName evidence="8">O-6-methylguanine-DNA-alkyltransferase</fullName>
    </alternativeName>
</protein>
<keyword evidence="5 8" id="KW-0227">DNA damage</keyword>
<evidence type="ECO:0000256" key="2">
    <source>
        <dbReference type="ARBA" id="ARBA00008711"/>
    </source>
</evidence>
<dbReference type="EMBL" id="PRLB01000015">
    <property type="protein sequence ID" value="RAW52553.1"/>
    <property type="molecule type" value="Genomic_DNA"/>
</dbReference>
<keyword evidence="4 8" id="KW-0808">Transferase</keyword>
<evidence type="ECO:0000256" key="5">
    <source>
        <dbReference type="ARBA" id="ARBA00022763"/>
    </source>
</evidence>
<dbReference type="InterPro" id="IPR036631">
    <property type="entry name" value="MGMT_N_sf"/>
</dbReference>
<dbReference type="NCBIfam" id="TIGR00589">
    <property type="entry name" value="ogt"/>
    <property type="match status" value="1"/>
</dbReference>
<dbReference type="InterPro" id="IPR008332">
    <property type="entry name" value="MethylG_MeTrfase_N"/>
</dbReference>
<dbReference type="InterPro" id="IPR036388">
    <property type="entry name" value="WH-like_DNA-bd_sf"/>
</dbReference>
<sequence length="178" mass="19675">MTRTTEYKSPLGRMLLAVDEEGLTGAWFEGQKYLPEGVAPENEETALPPVLESACRWLDLYFSGQEPDFMPRLHLEGTAFRRAVWELLRKIPYGKTTTYGALAKQLEAETGRRVSAQAVGGAVGHNPVSILVSCHRVVGQQGSLTGYAGGLDKKLRLLILENPSAEPLYQKMYLADLH</sequence>
<dbReference type="EC" id="2.1.1.63" evidence="8"/>
<gene>
    <name evidence="11" type="ORF">C4N26_12715</name>
</gene>
<dbReference type="InterPro" id="IPR014048">
    <property type="entry name" value="MethylDNA_cys_MeTrfase_DNA-bd"/>
</dbReference>
<organism evidence="11 12">
    <name type="scientific">Faecalibacterium prausnitzii</name>
    <dbReference type="NCBI Taxonomy" id="853"/>
    <lineage>
        <taxon>Bacteria</taxon>
        <taxon>Bacillati</taxon>
        <taxon>Bacillota</taxon>
        <taxon>Clostridia</taxon>
        <taxon>Eubacteriales</taxon>
        <taxon>Oscillospiraceae</taxon>
        <taxon>Faecalibacterium</taxon>
    </lineage>
</organism>
<name>A0A329TUE4_9FIRM</name>
<keyword evidence="8" id="KW-0963">Cytoplasm</keyword>
<evidence type="ECO:0000259" key="9">
    <source>
        <dbReference type="Pfam" id="PF01035"/>
    </source>
</evidence>
<reference evidence="11 12" key="1">
    <citation type="submission" date="2018-02" db="EMBL/GenBank/DDBJ databases">
        <title>Complete genome sequencing of Faecalibacterium prausnitzii strains isolated from the human gut.</title>
        <authorList>
            <person name="Fitzgerald B.C."/>
            <person name="Shkoporov A.N."/>
            <person name="Ross P.R."/>
            <person name="Hill C."/>
        </authorList>
    </citation>
    <scope>NUCLEOTIDE SEQUENCE [LARGE SCALE GENOMIC DNA]</scope>
    <source>
        <strain evidence="11 12">APC942/32-1</strain>
    </source>
</reference>
<dbReference type="InterPro" id="IPR036217">
    <property type="entry name" value="MethylDNA_cys_MeTrfase_DNAb"/>
</dbReference>
<dbReference type="Pfam" id="PF02870">
    <property type="entry name" value="Methyltransf_1N"/>
    <property type="match status" value="1"/>
</dbReference>
<dbReference type="GO" id="GO:0006307">
    <property type="term" value="P:DNA alkylation repair"/>
    <property type="evidence" value="ECO:0007669"/>
    <property type="project" value="UniProtKB-UniRule"/>
</dbReference>
<dbReference type="PANTHER" id="PTHR10815">
    <property type="entry name" value="METHYLATED-DNA--PROTEIN-CYSTEINE METHYLTRANSFERASE"/>
    <property type="match status" value="1"/>
</dbReference>
<dbReference type="GO" id="GO:0003908">
    <property type="term" value="F:methylated-DNA-[protein]-cysteine S-methyltransferase activity"/>
    <property type="evidence" value="ECO:0007669"/>
    <property type="project" value="UniProtKB-UniRule"/>
</dbReference>
<dbReference type="Gene3D" id="3.30.160.70">
    <property type="entry name" value="Methylated DNA-protein cysteine methyltransferase domain"/>
    <property type="match status" value="1"/>
</dbReference>
<dbReference type="PANTHER" id="PTHR10815:SF5">
    <property type="entry name" value="METHYLATED-DNA--PROTEIN-CYSTEINE METHYLTRANSFERASE"/>
    <property type="match status" value="1"/>
</dbReference>
<feature type="domain" description="Methylated-DNA-[protein]-cysteine S-methyltransferase DNA binding" evidence="9">
    <location>
        <begin position="79"/>
        <end position="162"/>
    </location>
</feature>
<dbReference type="AlphaFoldDB" id="A0A329TUE4"/>
<dbReference type="SUPFAM" id="SSF53155">
    <property type="entry name" value="Methylated DNA-protein cysteine methyltransferase domain"/>
    <property type="match status" value="1"/>
</dbReference>
<dbReference type="HAMAP" id="MF_00772">
    <property type="entry name" value="OGT"/>
    <property type="match status" value="1"/>
</dbReference>
<keyword evidence="3 8" id="KW-0489">Methyltransferase</keyword>
<dbReference type="CDD" id="cd06445">
    <property type="entry name" value="ATase"/>
    <property type="match status" value="1"/>
</dbReference>
<evidence type="ECO:0000313" key="11">
    <source>
        <dbReference type="EMBL" id="RAW52553.1"/>
    </source>
</evidence>
<dbReference type="OrthoDB" id="9802228at2"/>
<dbReference type="Pfam" id="PF01035">
    <property type="entry name" value="DNA_binding_1"/>
    <property type="match status" value="1"/>
</dbReference>
<dbReference type="InterPro" id="IPR023546">
    <property type="entry name" value="MGMT"/>
</dbReference>
<dbReference type="GO" id="GO:0005737">
    <property type="term" value="C:cytoplasm"/>
    <property type="evidence" value="ECO:0007669"/>
    <property type="project" value="UniProtKB-SubCell"/>
</dbReference>
<accession>A0A329TUE4</accession>
<evidence type="ECO:0000256" key="1">
    <source>
        <dbReference type="ARBA" id="ARBA00001286"/>
    </source>
</evidence>